<name>A0A9W9NH51_9EURO</name>
<comment type="caution">
    <text evidence="7">The sequence shown here is derived from an EMBL/GenBank/DDBJ whole genome shotgun (WGS) entry which is preliminary data.</text>
</comment>
<dbReference type="AlphaFoldDB" id="A0A9W9NH51"/>
<evidence type="ECO:0000259" key="5">
    <source>
        <dbReference type="Pfam" id="PF02558"/>
    </source>
</evidence>
<evidence type="ECO:0008006" key="9">
    <source>
        <dbReference type="Google" id="ProtNLM"/>
    </source>
</evidence>
<dbReference type="OrthoDB" id="73846at2759"/>
<reference evidence="7" key="1">
    <citation type="submission" date="2022-11" db="EMBL/GenBank/DDBJ databases">
        <authorList>
            <person name="Petersen C."/>
        </authorList>
    </citation>
    <scope>NUCLEOTIDE SEQUENCE</scope>
    <source>
        <strain evidence="7">IBT 19713</strain>
    </source>
</reference>
<dbReference type="Gene3D" id="3.40.50.720">
    <property type="entry name" value="NAD(P)-binding Rossmann-like Domain"/>
    <property type="match status" value="1"/>
</dbReference>
<dbReference type="GO" id="GO:0050661">
    <property type="term" value="F:NADP binding"/>
    <property type="evidence" value="ECO:0007669"/>
    <property type="project" value="TreeGrafter"/>
</dbReference>
<dbReference type="InterPro" id="IPR050838">
    <property type="entry name" value="Ketopantoate_reductase"/>
</dbReference>
<comment type="similarity">
    <text evidence="1">Belongs to the ketopantoate reductase family.</text>
</comment>
<dbReference type="EMBL" id="JAPQKS010000007">
    <property type="protein sequence ID" value="KAJ5219882.1"/>
    <property type="molecule type" value="Genomic_DNA"/>
</dbReference>
<keyword evidence="2" id="KW-0521">NADP</keyword>
<evidence type="ECO:0000259" key="6">
    <source>
        <dbReference type="Pfam" id="PF08546"/>
    </source>
</evidence>
<dbReference type="Pfam" id="PF08546">
    <property type="entry name" value="ApbA_C"/>
    <property type="match status" value="1"/>
</dbReference>
<sequence length="410" mass="46264">MSCLLAHRSVWRKQVTESFSKLLWQTTNRSYARYLSTWEQDVEQGSEDSKKPPLSGRVHILGLGNVGSFIAHGLASRLPRPPITLLFHRPEMIANFRKRKYNIGINTDGLDDNKAGFDIEVLDSEKQTWYSVPTTDEERSKSSYRNGELPEDARPHRLTPDSTILIAQNGVGVVDMLNRSLWPDPATRPNYMQAVISHGLSFTGNFQVAHKGVGTMIISPTVTPGSPIVAAHENTDWAPSTKYLIRLLTLTPSLVAQVESPANLFQIQLEKLAINCIINPLTAIYECRNGELLYIFNATRVEARFAPERLRRLITQTMHTTSQNISSMSQDIKRRKPTEIEYLNGWIVRRGEELGMKCVLNYMLKQMVLTKAIMTERKHDTVIPIDTTDGPFSDSLEVGKSSEDSDPHLF</sequence>
<dbReference type="GO" id="GO:0005739">
    <property type="term" value="C:mitochondrion"/>
    <property type="evidence" value="ECO:0007669"/>
    <property type="project" value="TreeGrafter"/>
</dbReference>
<evidence type="ECO:0000313" key="8">
    <source>
        <dbReference type="Proteomes" id="UP001150941"/>
    </source>
</evidence>
<feature type="domain" description="Ketopantoate reductase C-terminal" evidence="6">
    <location>
        <begin position="291"/>
        <end position="369"/>
    </location>
</feature>
<reference evidence="7" key="2">
    <citation type="journal article" date="2023" name="IMA Fungus">
        <title>Comparative genomic study of the Penicillium genus elucidates a diverse pangenome and 15 lateral gene transfer events.</title>
        <authorList>
            <person name="Petersen C."/>
            <person name="Sorensen T."/>
            <person name="Nielsen M.R."/>
            <person name="Sondergaard T.E."/>
            <person name="Sorensen J.L."/>
            <person name="Fitzpatrick D.A."/>
            <person name="Frisvad J.C."/>
            <person name="Nielsen K.L."/>
        </authorList>
    </citation>
    <scope>NUCLEOTIDE SEQUENCE</scope>
    <source>
        <strain evidence="7">IBT 19713</strain>
    </source>
</reference>
<dbReference type="Proteomes" id="UP001150941">
    <property type="component" value="Unassembled WGS sequence"/>
</dbReference>
<dbReference type="InterPro" id="IPR008927">
    <property type="entry name" value="6-PGluconate_DH-like_C_sf"/>
</dbReference>
<evidence type="ECO:0000256" key="1">
    <source>
        <dbReference type="ARBA" id="ARBA00007870"/>
    </source>
</evidence>
<protein>
    <recommendedName>
        <fullName evidence="9">2-dehydropantoate 2-reductase</fullName>
    </recommendedName>
</protein>
<dbReference type="GeneID" id="83205685"/>
<organism evidence="7 8">
    <name type="scientific">Penicillium chermesinum</name>
    <dbReference type="NCBI Taxonomy" id="63820"/>
    <lineage>
        <taxon>Eukaryota</taxon>
        <taxon>Fungi</taxon>
        <taxon>Dikarya</taxon>
        <taxon>Ascomycota</taxon>
        <taxon>Pezizomycotina</taxon>
        <taxon>Eurotiomycetes</taxon>
        <taxon>Eurotiomycetidae</taxon>
        <taxon>Eurotiales</taxon>
        <taxon>Aspergillaceae</taxon>
        <taxon>Penicillium</taxon>
    </lineage>
</organism>
<gene>
    <name evidence="7" type="ORF">N7468_009086</name>
</gene>
<dbReference type="Gene3D" id="1.10.1040.10">
    <property type="entry name" value="N-(1-d-carboxylethyl)-l-norvaline Dehydrogenase, domain 2"/>
    <property type="match status" value="1"/>
</dbReference>
<keyword evidence="8" id="KW-1185">Reference proteome</keyword>
<dbReference type="InterPro" id="IPR013328">
    <property type="entry name" value="6PGD_dom2"/>
</dbReference>
<keyword evidence="3" id="KW-0560">Oxidoreductase</keyword>
<dbReference type="GO" id="GO:0008677">
    <property type="term" value="F:2-dehydropantoate 2-reductase activity"/>
    <property type="evidence" value="ECO:0007669"/>
    <property type="project" value="TreeGrafter"/>
</dbReference>
<dbReference type="PANTHER" id="PTHR43765:SF2">
    <property type="entry name" value="2-DEHYDROPANTOATE 2-REDUCTASE"/>
    <property type="match status" value="1"/>
</dbReference>
<proteinExistence type="inferred from homology"/>
<dbReference type="InterPro" id="IPR013332">
    <property type="entry name" value="KPR_N"/>
</dbReference>
<dbReference type="InterPro" id="IPR013752">
    <property type="entry name" value="KPA_reductase"/>
</dbReference>
<dbReference type="SUPFAM" id="SSF48179">
    <property type="entry name" value="6-phosphogluconate dehydrogenase C-terminal domain-like"/>
    <property type="match status" value="1"/>
</dbReference>
<evidence type="ECO:0000256" key="2">
    <source>
        <dbReference type="ARBA" id="ARBA00022857"/>
    </source>
</evidence>
<evidence type="ECO:0000313" key="7">
    <source>
        <dbReference type="EMBL" id="KAJ5219882.1"/>
    </source>
</evidence>
<feature type="domain" description="Ketopantoate reductase N-terminal" evidence="5">
    <location>
        <begin position="156"/>
        <end position="220"/>
    </location>
</feature>
<feature type="region of interest" description="Disordered" evidence="4">
    <location>
        <begin position="132"/>
        <end position="157"/>
    </location>
</feature>
<evidence type="ECO:0000256" key="3">
    <source>
        <dbReference type="ARBA" id="ARBA00023002"/>
    </source>
</evidence>
<dbReference type="Pfam" id="PF02558">
    <property type="entry name" value="ApbA"/>
    <property type="match status" value="1"/>
</dbReference>
<dbReference type="RefSeq" id="XP_058326712.1">
    <property type="nucleotide sequence ID" value="XM_058478382.1"/>
</dbReference>
<dbReference type="PANTHER" id="PTHR43765">
    <property type="entry name" value="2-DEHYDROPANTOATE 2-REDUCTASE-RELATED"/>
    <property type="match status" value="1"/>
</dbReference>
<accession>A0A9W9NH51</accession>
<evidence type="ECO:0000256" key="4">
    <source>
        <dbReference type="SAM" id="MobiDB-lite"/>
    </source>
</evidence>